<name>A0ABQ7FX60_DUNSA</name>
<comment type="caution">
    <text evidence="1">The sequence shown here is derived from an EMBL/GenBank/DDBJ whole genome shotgun (WGS) entry which is preliminary data.</text>
</comment>
<keyword evidence="2" id="KW-1185">Reference proteome</keyword>
<evidence type="ECO:0008006" key="3">
    <source>
        <dbReference type="Google" id="ProtNLM"/>
    </source>
</evidence>
<evidence type="ECO:0000313" key="1">
    <source>
        <dbReference type="EMBL" id="KAF5826949.1"/>
    </source>
</evidence>
<dbReference type="Proteomes" id="UP000815325">
    <property type="component" value="Unassembled WGS sequence"/>
</dbReference>
<dbReference type="EMBL" id="MU070645">
    <property type="protein sequence ID" value="KAF5826949.1"/>
    <property type="molecule type" value="Genomic_DNA"/>
</dbReference>
<accession>A0ABQ7FX60</accession>
<evidence type="ECO:0000313" key="2">
    <source>
        <dbReference type="Proteomes" id="UP000815325"/>
    </source>
</evidence>
<gene>
    <name evidence="1" type="ORF">DUNSADRAFT_1699</name>
</gene>
<proteinExistence type="predicted"/>
<reference evidence="1" key="1">
    <citation type="submission" date="2017-08" db="EMBL/GenBank/DDBJ databases">
        <authorList>
            <person name="Polle J.E."/>
            <person name="Barry K."/>
            <person name="Cushman J."/>
            <person name="Schmutz J."/>
            <person name="Tran D."/>
            <person name="Hathwaick L.T."/>
            <person name="Yim W.C."/>
            <person name="Jenkins J."/>
            <person name="Mckie-Krisberg Z.M."/>
            <person name="Prochnik S."/>
            <person name="Lindquist E."/>
            <person name="Dockter R.B."/>
            <person name="Adam C."/>
            <person name="Molina H."/>
            <person name="Bunkerborg J."/>
            <person name="Jin E."/>
            <person name="Buchheim M."/>
            <person name="Magnuson J."/>
        </authorList>
    </citation>
    <scope>NUCLEOTIDE SEQUENCE</scope>
    <source>
        <strain evidence="1">CCAP 19/18</strain>
    </source>
</reference>
<organism evidence="1 2">
    <name type="scientific">Dunaliella salina</name>
    <name type="common">Green alga</name>
    <name type="synonym">Protococcus salinus</name>
    <dbReference type="NCBI Taxonomy" id="3046"/>
    <lineage>
        <taxon>Eukaryota</taxon>
        <taxon>Viridiplantae</taxon>
        <taxon>Chlorophyta</taxon>
        <taxon>core chlorophytes</taxon>
        <taxon>Chlorophyceae</taxon>
        <taxon>CS clade</taxon>
        <taxon>Chlamydomonadales</taxon>
        <taxon>Dunaliellaceae</taxon>
        <taxon>Dunaliella</taxon>
    </lineage>
</organism>
<sequence>MLPGNMSGMEKREKMVVWEAAISSSLTHPNICQTYHYRIKPVKESGRSSQKTDALGMEAKLLRYAV</sequence>
<protein>
    <recommendedName>
        <fullName evidence="3">Encoded protein</fullName>
    </recommendedName>
</protein>